<evidence type="ECO:0000313" key="3">
    <source>
        <dbReference type="EMBL" id="SVC06138.1"/>
    </source>
</evidence>
<evidence type="ECO:0000259" key="2">
    <source>
        <dbReference type="PROSITE" id="PS50110"/>
    </source>
</evidence>
<feature type="non-terminal residue" evidence="3">
    <location>
        <position position="1"/>
    </location>
</feature>
<dbReference type="Gene3D" id="3.40.50.2300">
    <property type="match status" value="1"/>
</dbReference>
<dbReference type="SUPFAM" id="SSF52172">
    <property type="entry name" value="CheY-like"/>
    <property type="match status" value="1"/>
</dbReference>
<dbReference type="GO" id="GO:0000160">
    <property type="term" value="P:phosphorelay signal transduction system"/>
    <property type="evidence" value="ECO:0007669"/>
    <property type="project" value="InterPro"/>
</dbReference>
<dbReference type="EMBL" id="UINC01071325">
    <property type="protein sequence ID" value="SVC06138.1"/>
    <property type="molecule type" value="Genomic_DNA"/>
</dbReference>
<dbReference type="PROSITE" id="PS50110">
    <property type="entry name" value="RESPONSE_REGULATORY"/>
    <property type="match status" value="1"/>
</dbReference>
<keyword evidence="1" id="KW-0597">Phosphoprotein</keyword>
<dbReference type="PANTHER" id="PTHR44591:SF3">
    <property type="entry name" value="RESPONSE REGULATORY DOMAIN-CONTAINING PROTEIN"/>
    <property type="match status" value="1"/>
</dbReference>
<organism evidence="3">
    <name type="scientific">marine metagenome</name>
    <dbReference type="NCBI Taxonomy" id="408172"/>
    <lineage>
        <taxon>unclassified sequences</taxon>
        <taxon>metagenomes</taxon>
        <taxon>ecological metagenomes</taxon>
    </lineage>
</organism>
<evidence type="ECO:0000256" key="1">
    <source>
        <dbReference type="ARBA" id="ARBA00022553"/>
    </source>
</evidence>
<dbReference type="PANTHER" id="PTHR44591">
    <property type="entry name" value="STRESS RESPONSE REGULATOR PROTEIN 1"/>
    <property type="match status" value="1"/>
</dbReference>
<accession>A0A382J2W0</accession>
<gene>
    <name evidence="3" type="ORF">METZ01_LOCUS258992</name>
</gene>
<dbReference type="AlphaFoldDB" id="A0A382J2W0"/>
<dbReference type="CDD" id="cd17546">
    <property type="entry name" value="REC_hyHK_CKI1_RcsC-like"/>
    <property type="match status" value="1"/>
</dbReference>
<name>A0A382J2W0_9ZZZZ</name>
<dbReference type="InterPro" id="IPR011006">
    <property type="entry name" value="CheY-like_superfamily"/>
</dbReference>
<dbReference type="SMART" id="SM00448">
    <property type="entry name" value="REC"/>
    <property type="match status" value="1"/>
</dbReference>
<dbReference type="Pfam" id="PF00072">
    <property type="entry name" value="Response_reg"/>
    <property type="match status" value="1"/>
</dbReference>
<protein>
    <recommendedName>
        <fullName evidence="2">Response regulatory domain-containing protein</fullName>
    </recommendedName>
</protein>
<dbReference type="InterPro" id="IPR001789">
    <property type="entry name" value="Sig_transdc_resp-reg_receiver"/>
</dbReference>
<dbReference type="InterPro" id="IPR050595">
    <property type="entry name" value="Bact_response_regulator"/>
</dbReference>
<reference evidence="3" key="1">
    <citation type="submission" date="2018-05" db="EMBL/GenBank/DDBJ databases">
        <authorList>
            <person name="Lanie J.A."/>
            <person name="Ng W.-L."/>
            <person name="Kazmierczak K.M."/>
            <person name="Andrzejewski T.M."/>
            <person name="Davidsen T.M."/>
            <person name="Wayne K.J."/>
            <person name="Tettelin H."/>
            <person name="Glass J.I."/>
            <person name="Rusch D."/>
            <person name="Podicherti R."/>
            <person name="Tsui H.-C.T."/>
            <person name="Winkler M.E."/>
        </authorList>
    </citation>
    <scope>NUCLEOTIDE SEQUENCE</scope>
</reference>
<feature type="domain" description="Response regulatory" evidence="2">
    <location>
        <begin position="1"/>
        <end position="106"/>
    </location>
</feature>
<proteinExistence type="predicted"/>
<sequence length="106" mass="11890">EPEVRNILNWGLSSVGHDAVLASEGKEAWKLIQQNRFDSIFLDLWMPGVDGQELYKQIIEYSSDPAKKVVFVTGDAARADTERFLESTANPVLGKPFTIEAIRQLL</sequence>